<dbReference type="KEGG" id="tet:TTHERM_00711860"/>
<organism evidence="1 2">
    <name type="scientific">Tetrahymena thermophila (strain SB210)</name>
    <dbReference type="NCBI Taxonomy" id="312017"/>
    <lineage>
        <taxon>Eukaryota</taxon>
        <taxon>Sar</taxon>
        <taxon>Alveolata</taxon>
        <taxon>Ciliophora</taxon>
        <taxon>Intramacronucleata</taxon>
        <taxon>Oligohymenophorea</taxon>
        <taxon>Hymenostomatida</taxon>
        <taxon>Tetrahymenina</taxon>
        <taxon>Tetrahymenidae</taxon>
        <taxon>Tetrahymena</taxon>
    </lineage>
</organism>
<gene>
    <name evidence="1" type="ORF">TTHERM_00711860</name>
</gene>
<dbReference type="Proteomes" id="UP000009168">
    <property type="component" value="Unassembled WGS sequence"/>
</dbReference>
<protein>
    <submittedName>
        <fullName evidence="1">Uncharacterized protein</fullName>
    </submittedName>
</protein>
<name>Q24D07_TETTS</name>
<keyword evidence="2" id="KW-1185">Reference proteome</keyword>
<dbReference type="GeneID" id="7827806"/>
<reference evidence="2" key="1">
    <citation type="journal article" date="2006" name="PLoS Biol.">
        <title>Macronuclear genome sequence of the ciliate Tetrahymena thermophila, a model eukaryote.</title>
        <authorList>
            <person name="Eisen J.A."/>
            <person name="Coyne R.S."/>
            <person name="Wu M."/>
            <person name="Wu D."/>
            <person name="Thiagarajan M."/>
            <person name="Wortman J.R."/>
            <person name="Badger J.H."/>
            <person name="Ren Q."/>
            <person name="Amedeo P."/>
            <person name="Jones K.M."/>
            <person name="Tallon L.J."/>
            <person name="Delcher A.L."/>
            <person name="Salzberg S.L."/>
            <person name="Silva J.C."/>
            <person name="Haas B.J."/>
            <person name="Majoros W.H."/>
            <person name="Farzad M."/>
            <person name="Carlton J.M."/>
            <person name="Smith R.K. Jr."/>
            <person name="Garg J."/>
            <person name="Pearlman R.E."/>
            <person name="Karrer K.M."/>
            <person name="Sun L."/>
            <person name="Manning G."/>
            <person name="Elde N.C."/>
            <person name="Turkewitz A.P."/>
            <person name="Asai D.J."/>
            <person name="Wilkes D.E."/>
            <person name="Wang Y."/>
            <person name="Cai H."/>
            <person name="Collins K."/>
            <person name="Stewart B.A."/>
            <person name="Lee S.R."/>
            <person name="Wilamowska K."/>
            <person name="Weinberg Z."/>
            <person name="Ruzzo W.L."/>
            <person name="Wloga D."/>
            <person name="Gaertig J."/>
            <person name="Frankel J."/>
            <person name="Tsao C.-C."/>
            <person name="Gorovsky M.A."/>
            <person name="Keeling P.J."/>
            <person name="Waller R.F."/>
            <person name="Patron N.J."/>
            <person name="Cherry J.M."/>
            <person name="Stover N.A."/>
            <person name="Krieger C.J."/>
            <person name="del Toro C."/>
            <person name="Ryder H.F."/>
            <person name="Williamson S.C."/>
            <person name="Barbeau R.A."/>
            <person name="Hamilton E.P."/>
            <person name="Orias E."/>
        </authorList>
    </citation>
    <scope>NUCLEOTIDE SEQUENCE [LARGE SCALE GENOMIC DNA]</scope>
    <source>
        <strain evidence="2">SB210</strain>
    </source>
</reference>
<evidence type="ECO:0000313" key="2">
    <source>
        <dbReference type="Proteomes" id="UP000009168"/>
    </source>
</evidence>
<dbReference type="AlphaFoldDB" id="Q24D07"/>
<dbReference type="EMBL" id="GG662338">
    <property type="protein sequence ID" value="EAS05601.3"/>
    <property type="molecule type" value="Genomic_DNA"/>
</dbReference>
<proteinExistence type="predicted"/>
<sequence length="145" mass="17724">MICIKDFVQPTQQQRFKYTVVTVTEKFEKILDDVTKIRQIIYEKYLNEKADSKSWCLDSDLCSIKMALMNFSSQQQQEIIQFSYFLKDLLEEFEQLEQQQTLIKQSVPFQQRKFGMNLHLYNQMLKKRERLVKYFKQDEYVEEIY</sequence>
<evidence type="ECO:0000313" key="1">
    <source>
        <dbReference type="EMBL" id="EAS05601.3"/>
    </source>
</evidence>
<dbReference type="HOGENOM" id="CLU_1790802_0_0_1"/>
<accession>Q24D07</accession>
<dbReference type="RefSeq" id="XP_001025846.3">
    <property type="nucleotide sequence ID" value="XM_001025846.4"/>
</dbReference>
<dbReference type="InParanoid" id="Q24D07"/>